<feature type="compositionally biased region" description="Low complexity" evidence="9">
    <location>
        <begin position="1151"/>
        <end position="1170"/>
    </location>
</feature>
<organism evidence="11 12">
    <name type="scientific">Tilletiopsis washingtonensis</name>
    <dbReference type="NCBI Taxonomy" id="58919"/>
    <lineage>
        <taxon>Eukaryota</taxon>
        <taxon>Fungi</taxon>
        <taxon>Dikarya</taxon>
        <taxon>Basidiomycota</taxon>
        <taxon>Ustilaginomycotina</taxon>
        <taxon>Exobasidiomycetes</taxon>
        <taxon>Entylomatales</taxon>
        <taxon>Entylomatales incertae sedis</taxon>
        <taxon>Tilletiopsis</taxon>
    </lineage>
</organism>
<dbReference type="GO" id="GO:0140107">
    <property type="term" value="F:high-affinity potassium ion transmembrane transporter activity"/>
    <property type="evidence" value="ECO:0007669"/>
    <property type="project" value="TreeGrafter"/>
</dbReference>
<feature type="region of interest" description="Disordered" evidence="9">
    <location>
        <begin position="227"/>
        <end position="271"/>
    </location>
</feature>
<evidence type="ECO:0000313" key="12">
    <source>
        <dbReference type="Proteomes" id="UP000245946"/>
    </source>
</evidence>
<feature type="transmembrane region" description="Helical" evidence="10">
    <location>
        <begin position="96"/>
        <end position="117"/>
    </location>
</feature>
<dbReference type="PANTHER" id="PTHR31064">
    <property type="entry name" value="POTASSIUM TRANSPORT PROTEIN DDB_G0292412-RELATED"/>
    <property type="match status" value="1"/>
</dbReference>
<feature type="region of interest" description="Disordered" evidence="9">
    <location>
        <begin position="353"/>
        <end position="468"/>
    </location>
</feature>
<feature type="transmembrane region" description="Helical" evidence="10">
    <location>
        <begin position="614"/>
        <end position="638"/>
    </location>
</feature>
<keyword evidence="2" id="KW-0813">Transport</keyword>
<evidence type="ECO:0000256" key="3">
    <source>
        <dbReference type="ARBA" id="ARBA00022538"/>
    </source>
</evidence>
<feature type="region of interest" description="Disordered" evidence="9">
    <location>
        <begin position="1008"/>
        <end position="1180"/>
    </location>
</feature>
<feature type="compositionally biased region" description="Basic residues" evidence="9">
    <location>
        <begin position="252"/>
        <end position="266"/>
    </location>
</feature>
<gene>
    <name evidence="11" type="ORF">FA09DRAFT_320982</name>
</gene>
<feature type="compositionally biased region" description="Low complexity" evidence="9">
    <location>
        <begin position="14"/>
        <end position="35"/>
    </location>
</feature>
<feature type="transmembrane region" description="Helical" evidence="10">
    <location>
        <begin position="129"/>
        <end position="147"/>
    </location>
</feature>
<feature type="transmembrane region" description="Helical" evidence="10">
    <location>
        <begin position="153"/>
        <end position="176"/>
    </location>
</feature>
<dbReference type="InterPro" id="IPR003445">
    <property type="entry name" value="Cat_transpt"/>
</dbReference>
<dbReference type="Pfam" id="PF02386">
    <property type="entry name" value="TrkH"/>
    <property type="match status" value="1"/>
</dbReference>
<feature type="region of interest" description="Disordered" evidence="9">
    <location>
        <begin position="299"/>
        <end position="337"/>
    </location>
</feature>
<proteinExistence type="predicted"/>
<dbReference type="GO" id="GO:1990573">
    <property type="term" value="P:potassium ion import across plasma membrane"/>
    <property type="evidence" value="ECO:0007669"/>
    <property type="project" value="TreeGrafter"/>
</dbReference>
<dbReference type="AlphaFoldDB" id="A0A316Z4T8"/>
<feature type="compositionally biased region" description="Low complexity" evidence="9">
    <location>
        <begin position="1058"/>
        <end position="1072"/>
    </location>
</feature>
<dbReference type="STRING" id="58919.A0A316Z4T8"/>
<feature type="compositionally biased region" description="Polar residues" evidence="9">
    <location>
        <begin position="1073"/>
        <end position="1088"/>
    </location>
</feature>
<feature type="compositionally biased region" description="Polar residues" evidence="9">
    <location>
        <begin position="41"/>
        <end position="50"/>
    </location>
</feature>
<evidence type="ECO:0008006" key="13">
    <source>
        <dbReference type="Google" id="ProtNLM"/>
    </source>
</evidence>
<dbReference type="OrthoDB" id="9999863at2759"/>
<dbReference type="PANTHER" id="PTHR31064:SF30">
    <property type="entry name" value="HIGH-AFFINITY POTASSIUM TRANSPORT PROTEIN-RELATED"/>
    <property type="match status" value="1"/>
</dbReference>
<sequence length="1180" mass="127968">MAPTLTGLPGPPMSAGVRSRSRSSSASSNVAPRSGGPLPASATQQPQSGTSGEGMRRGRVRTLSVSGSMSVPHFLRPSGSPLRARFSRWAAKHLNFYRVHVLYFVFTPLIASGIFYAANEDVRVPYIDCLFVCVSAMTVTGLATINISTTTTFQQFILFFLMCIGNLTAVSATMVWTRRRFFRRKFEDVVARSSRARKRMRDVEDAERRAGGTLGKVKRLLHMQEGETGEKSLGGSSGSTDDFVPSGATSPRRPHPAHKHSAKRKGPLTLDMIRRVDEPAVLVNPMGMPSIAHYDSREANRANEAPPSAEEATPRGILSSGAEDSPNNANTGSIRIAEPTRFLRGPIIVESPAEIESREGLDNGSALSDQDGRALPPLSAGRRTFGENGPPSGDGLRTRFDEPAMRRRRLSDPPEHAGSRMRRGSDGALANAHRGLRPPAPDFPRSQTVEFADPPRADRTPTAPERAATTAFSPNTQGLRYRGTGLEFERTQTMYTNRSYGRRSSVGGSALARVPTASKERGFGGFPTPIELAGSLIKRVAPSVQRTMTRSMTMPRTSTIASMQSGGGATDAGVRSAPYLSFDVTVSRNSRFHELSEAQREELGGVEYRAIDMLCWLVPAYWLLMNFFFIILVAPWLATPSAAQNFYAVRETQAPHTPNSTWFWFFQVVSAYTNTGLSLIDTSMIQLADQYFMLIPIGTLIMAGNTAFPIILRFFIWTLSKIVPRGGRSYETLHFLLDHPRRCFVYLFPSAQTWFLLFVLVVLNCTDWIAFLVLDITNPVIQAIPTGQRVFDGLFQSIAVRAAGFQVVSLLSLAPSVQYLYVIMMYISAYPIAMSVRNTNVYEERALGVYDEEPDDDDDAPTRGGAKVWGTYLAAHARRQLAFDIWWLGFALWLITIIEKTNIEDPATNGWFTIFSCLFELTSAYGTVGLSTGTPVDNFSLSGRFRTLSKLVVCAVMLRGRHRGLPVAIDRAVLLPSELEIEDAGRAPTSNGDDDMLASTGYGTNSMRASTGIGMPLTRTSTGGAFRFDEKDDGETGQYAGYPDVSPFTQGLAPIKEGTPSGTPAGTGSASAQQLGSYSEQQQSQDTSMRIRRSDSPDSMTGESSSASGHSSAPKSKGAAGELDVPHLDAGSTALDPSNPSHSSHSDESGPSRASAAAAPTTAPKSSVSTDQPQHAAAPQ</sequence>
<feature type="compositionally biased region" description="Basic and acidic residues" evidence="9">
    <location>
        <begin position="396"/>
        <end position="418"/>
    </location>
</feature>
<evidence type="ECO:0000256" key="8">
    <source>
        <dbReference type="ARBA" id="ARBA00023136"/>
    </source>
</evidence>
<dbReference type="NCBIfam" id="TIGR00934">
    <property type="entry name" value="2a38euk"/>
    <property type="match status" value="1"/>
</dbReference>
<keyword evidence="7" id="KW-0406">Ion transport</keyword>
<dbReference type="GeneID" id="37268544"/>
<accession>A0A316Z4T8</accession>
<keyword evidence="3" id="KW-0633">Potassium transport</keyword>
<feature type="region of interest" description="Disordered" evidence="9">
    <location>
        <begin position="1"/>
        <end position="57"/>
    </location>
</feature>
<dbReference type="EMBL" id="KZ819299">
    <property type="protein sequence ID" value="PWN96376.1"/>
    <property type="molecule type" value="Genomic_DNA"/>
</dbReference>
<evidence type="ECO:0000256" key="7">
    <source>
        <dbReference type="ARBA" id="ARBA00023065"/>
    </source>
</evidence>
<comment type="subcellular location">
    <subcellularLocation>
        <location evidence="1">Membrane</location>
        <topology evidence="1">Multi-pass membrane protein</topology>
    </subcellularLocation>
</comment>
<evidence type="ECO:0000256" key="9">
    <source>
        <dbReference type="SAM" id="MobiDB-lite"/>
    </source>
</evidence>
<evidence type="ECO:0000256" key="4">
    <source>
        <dbReference type="ARBA" id="ARBA00022692"/>
    </source>
</evidence>
<keyword evidence="4 10" id="KW-0812">Transmembrane</keyword>
<evidence type="ECO:0000256" key="1">
    <source>
        <dbReference type="ARBA" id="ARBA00004141"/>
    </source>
</evidence>
<dbReference type="InterPro" id="IPR051143">
    <property type="entry name" value="TrkH_K-transport"/>
</dbReference>
<dbReference type="Proteomes" id="UP000245946">
    <property type="component" value="Unassembled WGS sequence"/>
</dbReference>
<evidence type="ECO:0000313" key="11">
    <source>
        <dbReference type="EMBL" id="PWN96376.1"/>
    </source>
</evidence>
<keyword evidence="12" id="KW-1185">Reference proteome</keyword>
<dbReference type="GO" id="GO:0005886">
    <property type="term" value="C:plasma membrane"/>
    <property type="evidence" value="ECO:0007669"/>
    <property type="project" value="TreeGrafter"/>
</dbReference>
<feature type="transmembrane region" description="Helical" evidence="10">
    <location>
        <begin position="754"/>
        <end position="774"/>
    </location>
</feature>
<keyword evidence="8 10" id="KW-0472">Membrane</keyword>
<feature type="transmembrane region" description="Helical" evidence="10">
    <location>
        <begin position="692"/>
        <end position="716"/>
    </location>
</feature>
<evidence type="ECO:0000256" key="5">
    <source>
        <dbReference type="ARBA" id="ARBA00022958"/>
    </source>
</evidence>
<feature type="compositionally biased region" description="Low complexity" evidence="9">
    <location>
        <begin position="1102"/>
        <end position="1122"/>
    </location>
</feature>
<dbReference type="GO" id="GO:0030007">
    <property type="term" value="P:intracellular potassium ion homeostasis"/>
    <property type="evidence" value="ECO:0007669"/>
    <property type="project" value="TreeGrafter"/>
</dbReference>
<evidence type="ECO:0000256" key="2">
    <source>
        <dbReference type="ARBA" id="ARBA00022448"/>
    </source>
</evidence>
<dbReference type="InterPro" id="IPR004773">
    <property type="entry name" value="K/Na_transp_Trk1/HKT1"/>
</dbReference>
<keyword evidence="5" id="KW-0630">Potassium</keyword>
<name>A0A316Z4T8_9BASI</name>
<dbReference type="RefSeq" id="XP_025596655.1">
    <property type="nucleotide sequence ID" value="XM_025741000.1"/>
</dbReference>
<protein>
    <recommendedName>
        <fullName evidence="13">Potassium transport protein</fullName>
    </recommendedName>
</protein>
<reference evidence="11 12" key="1">
    <citation type="journal article" date="2018" name="Mol. Biol. Evol.">
        <title>Broad Genomic Sampling Reveals a Smut Pathogenic Ancestry of the Fungal Clade Ustilaginomycotina.</title>
        <authorList>
            <person name="Kijpornyongpan T."/>
            <person name="Mondo S.J."/>
            <person name="Barry K."/>
            <person name="Sandor L."/>
            <person name="Lee J."/>
            <person name="Lipzen A."/>
            <person name="Pangilinan J."/>
            <person name="LaButti K."/>
            <person name="Hainaut M."/>
            <person name="Henrissat B."/>
            <person name="Grigoriev I.V."/>
            <person name="Spatafora J.W."/>
            <person name="Aime M.C."/>
        </authorList>
    </citation>
    <scope>NUCLEOTIDE SEQUENCE [LARGE SCALE GENOMIC DNA]</scope>
    <source>
        <strain evidence="11 12">MCA 4186</strain>
    </source>
</reference>
<evidence type="ECO:0000256" key="6">
    <source>
        <dbReference type="ARBA" id="ARBA00022989"/>
    </source>
</evidence>
<keyword evidence="6 10" id="KW-1133">Transmembrane helix</keyword>
<evidence type="ECO:0000256" key="10">
    <source>
        <dbReference type="SAM" id="Phobius"/>
    </source>
</evidence>